<dbReference type="Gene3D" id="3.30.450.40">
    <property type="match status" value="1"/>
</dbReference>
<comment type="caution">
    <text evidence="6">The sequence shown here is derived from an EMBL/GenBank/DDBJ whole genome shotgun (WGS) entry which is preliminary data.</text>
</comment>
<evidence type="ECO:0000256" key="3">
    <source>
        <dbReference type="ARBA" id="ARBA00023163"/>
    </source>
</evidence>
<name>A0A255EAA5_9ACTN</name>
<dbReference type="PROSITE" id="PS51078">
    <property type="entry name" value="ICLR_ED"/>
    <property type="match status" value="1"/>
</dbReference>
<accession>A0A255EAA5</accession>
<dbReference type="PANTHER" id="PTHR30136:SF24">
    <property type="entry name" value="HTH-TYPE TRANSCRIPTIONAL REPRESSOR ALLR"/>
    <property type="match status" value="1"/>
</dbReference>
<evidence type="ECO:0000256" key="2">
    <source>
        <dbReference type="ARBA" id="ARBA00023125"/>
    </source>
</evidence>
<dbReference type="Gene3D" id="1.10.10.10">
    <property type="entry name" value="Winged helix-like DNA-binding domain superfamily/Winged helix DNA-binding domain"/>
    <property type="match status" value="1"/>
</dbReference>
<protein>
    <recommendedName>
        <fullName evidence="8">IclR family transcriptional regulator</fullName>
    </recommendedName>
</protein>
<dbReference type="InterPro" id="IPR029016">
    <property type="entry name" value="GAF-like_dom_sf"/>
</dbReference>
<feature type="domain" description="HTH iclR-type" evidence="4">
    <location>
        <begin position="10"/>
        <end position="72"/>
    </location>
</feature>
<evidence type="ECO:0000313" key="6">
    <source>
        <dbReference type="EMBL" id="OYN88210.1"/>
    </source>
</evidence>
<keyword evidence="2" id="KW-0238">DNA-binding</keyword>
<dbReference type="InterPro" id="IPR005471">
    <property type="entry name" value="Tscrpt_reg_IclR_N"/>
</dbReference>
<proteinExistence type="predicted"/>
<evidence type="ECO:0000256" key="1">
    <source>
        <dbReference type="ARBA" id="ARBA00023015"/>
    </source>
</evidence>
<evidence type="ECO:0008006" key="8">
    <source>
        <dbReference type="Google" id="ProtNLM"/>
    </source>
</evidence>
<dbReference type="PROSITE" id="PS51077">
    <property type="entry name" value="HTH_ICLR"/>
    <property type="match status" value="1"/>
</dbReference>
<feature type="domain" description="IclR-ED" evidence="5">
    <location>
        <begin position="73"/>
        <end position="254"/>
    </location>
</feature>
<evidence type="ECO:0000259" key="4">
    <source>
        <dbReference type="PROSITE" id="PS51077"/>
    </source>
</evidence>
<evidence type="ECO:0000259" key="5">
    <source>
        <dbReference type="PROSITE" id="PS51078"/>
    </source>
</evidence>
<dbReference type="SMART" id="SM00346">
    <property type="entry name" value="HTH_ICLR"/>
    <property type="match status" value="1"/>
</dbReference>
<gene>
    <name evidence="6" type="ORF">CGZ92_04500</name>
</gene>
<dbReference type="RefSeq" id="WP_094450195.1">
    <property type="nucleotide sequence ID" value="NZ_NMVI01000013.1"/>
</dbReference>
<dbReference type="GO" id="GO:0045892">
    <property type="term" value="P:negative regulation of DNA-templated transcription"/>
    <property type="evidence" value="ECO:0007669"/>
    <property type="project" value="TreeGrafter"/>
</dbReference>
<dbReference type="GO" id="GO:0003677">
    <property type="term" value="F:DNA binding"/>
    <property type="evidence" value="ECO:0007669"/>
    <property type="project" value="UniProtKB-KW"/>
</dbReference>
<dbReference type="SUPFAM" id="SSF46785">
    <property type="entry name" value="Winged helix' DNA-binding domain"/>
    <property type="match status" value="1"/>
</dbReference>
<dbReference type="SUPFAM" id="SSF55781">
    <property type="entry name" value="GAF domain-like"/>
    <property type="match status" value="1"/>
</dbReference>
<dbReference type="Pfam" id="PF01614">
    <property type="entry name" value="IclR_C"/>
    <property type="match status" value="1"/>
</dbReference>
<dbReference type="InterPro" id="IPR036390">
    <property type="entry name" value="WH_DNA-bd_sf"/>
</dbReference>
<keyword evidence="3" id="KW-0804">Transcription</keyword>
<dbReference type="GO" id="GO:0003700">
    <property type="term" value="F:DNA-binding transcription factor activity"/>
    <property type="evidence" value="ECO:0007669"/>
    <property type="project" value="TreeGrafter"/>
</dbReference>
<dbReference type="InterPro" id="IPR036388">
    <property type="entry name" value="WH-like_DNA-bd_sf"/>
</dbReference>
<dbReference type="InterPro" id="IPR050707">
    <property type="entry name" value="HTH_MetabolicPath_Reg"/>
</dbReference>
<dbReference type="Proteomes" id="UP000216533">
    <property type="component" value="Unassembled WGS sequence"/>
</dbReference>
<sequence>MEQRATSYHSQGLSRALAILRLLGKAPAPMPLAAISAELDLPKSTVVRLLLVMEEEGFVRRSGEPPVHSIGHAVHEIAEGYRPPSMAEVTNEVLTRLAERVGFTANLGMLEGPSVLHLHVVEPQRALRFATGGTLDFAYCTGLGKLLMSVLPTDEIDAHLPESEPYTSWTPRTVTTRAGILAELERTREAGYGVDDQERNRGVTCMAVLLPTENAPALALSVSAASGELEEAARERVLPILREAAAALVALPDFDAALAPLRTRLALANRMETA</sequence>
<dbReference type="InterPro" id="IPR014757">
    <property type="entry name" value="Tscrpt_reg_IclR_C"/>
</dbReference>
<reference evidence="6 7" key="1">
    <citation type="submission" date="2017-07" db="EMBL/GenBank/DDBJ databases">
        <title>Draft whole genome sequences of clinical Proprionibacteriaceae strains.</title>
        <authorList>
            <person name="Bernier A.-M."/>
            <person name="Bernard K."/>
            <person name="Domingo M.-C."/>
        </authorList>
    </citation>
    <scope>NUCLEOTIDE SEQUENCE [LARGE SCALE GENOMIC DNA]</scope>
    <source>
        <strain evidence="6 7">NML 160184</strain>
    </source>
</reference>
<dbReference type="AlphaFoldDB" id="A0A255EAA5"/>
<evidence type="ECO:0000313" key="7">
    <source>
        <dbReference type="Proteomes" id="UP000216533"/>
    </source>
</evidence>
<keyword evidence="1" id="KW-0805">Transcription regulation</keyword>
<dbReference type="PANTHER" id="PTHR30136">
    <property type="entry name" value="HELIX-TURN-HELIX TRANSCRIPTIONAL REGULATOR, ICLR FAMILY"/>
    <property type="match status" value="1"/>
</dbReference>
<organism evidence="6 7">
    <name type="scientific">Parenemella sanctibonifatiensis</name>
    <dbReference type="NCBI Taxonomy" id="2016505"/>
    <lineage>
        <taxon>Bacteria</taxon>
        <taxon>Bacillati</taxon>
        <taxon>Actinomycetota</taxon>
        <taxon>Actinomycetes</taxon>
        <taxon>Propionibacteriales</taxon>
        <taxon>Propionibacteriaceae</taxon>
        <taxon>Parenemella</taxon>
    </lineage>
</organism>
<dbReference type="Pfam" id="PF09339">
    <property type="entry name" value="HTH_IclR"/>
    <property type="match status" value="1"/>
</dbReference>
<dbReference type="EMBL" id="NMVI01000013">
    <property type="protein sequence ID" value="OYN88210.1"/>
    <property type="molecule type" value="Genomic_DNA"/>
</dbReference>